<comment type="caution">
    <text evidence="6">The sequence shown here is derived from an EMBL/GenBank/DDBJ whole genome shotgun (WGS) entry which is preliminary data.</text>
</comment>
<gene>
    <name evidence="6" type="ORF">SCH01S_21_01110</name>
</gene>
<keyword evidence="2" id="KW-0560">Oxidoreductase</keyword>
<evidence type="ECO:0000313" key="7">
    <source>
        <dbReference type="Proteomes" id="UP000033202"/>
    </source>
</evidence>
<feature type="domain" description="3-hydroxyacyl-CoA dehydrogenase C-terminal" evidence="4">
    <location>
        <begin position="182"/>
        <end position="245"/>
    </location>
</feature>
<feature type="domain" description="3-hydroxyacyl-CoA dehydrogenase NAD binding" evidence="5">
    <location>
        <begin position="6"/>
        <end position="177"/>
    </location>
</feature>
<evidence type="ECO:0000256" key="2">
    <source>
        <dbReference type="ARBA" id="ARBA00023002"/>
    </source>
</evidence>
<dbReference type="GO" id="GO:0070403">
    <property type="term" value="F:NAD+ binding"/>
    <property type="evidence" value="ECO:0007669"/>
    <property type="project" value="InterPro"/>
</dbReference>
<evidence type="ECO:0000259" key="5">
    <source>
        <dbReference type="Pfam" id="PF02737"/>
    </source>
</evidence>
<dbReference type="Proteomes" id="UP000033202">
    <property type="component" value="Unassembled WGS sequence"/>
</dbReference>
<keyword evidence="3" id="KW-0472">Membrane</keyword>
<dbReference type="OrthoDB" id="9803287at2"/>
<protein>
    <submittedName>
        <fullName evidence="6">Putative 3-hydroxybutyryl-CoA dehydrogenase</fullName>
    </submittedName>
</protein>
<keyword evidence="7" id="KW-1185">Reference proteome</keyword>
<keyword evidence="3" id="KW-1133">Transmembrane helix</keyword>
<accession>A0A0E9MN23</accession>
<dbReference type="InterPro" id="IPR006180">
    <property type="entry name" value="3-OHacyl-CoA_DH_CS"/>
</dbReference>
<comment type="similarity">
    <text evidence="1">Belongs to the 3-hydroxyacyl-CoA dehydrogenase family.</text>
</comment>
<dbReference type="PROSITE" id="PS00067">
    <property type="entry name" value="3HCDH"/>
    <property type="match status" value="1"/>
</dbReference>
<dbReference type="GO" id="GO:0050104">
    <property type="term" value="F:L-gulonate 3-dehydrogenase activity"/>
    <property type="evidence" value="ECO:0007669"/>
    <property type="project" value="TreeGrafter"/>
</dbReference>
<evidence type="ECO:0000259" key="4">
    <source>
        <dbReference type="Pfam" id="PF00725"/>
    </source>
</evidence>
<dbReference type="EMBL" id="BBWU01000021">
    <property type="protein sequence ID" value="GAO38924.1"/>
    <property type="molecule type" value="Genomic_DNA"/>
</dbReference>
<evidence type="ECO:0000313" key="6">
    <source>
        <dbReference type="EMBL" id="GAO38924.1"/>
    </source>
</evidence>
<dbReference type="InterPro" id="IPR013328">
    <property type="entry name" value="6PGD_dom2"/>
</dbReference>
<dbReference type="STRING" id="1219043.SCH01S_21_01110"/>
<dbReference type="Pfam" id="PF00725">
    <property type="entry name" value="3HCDH"/>
    <property type="match status" value="1"/>
</dbReference>
<dbReference type="PANTHER" id="PTHR48075:SF1">
    <property type="entry name" value="LAMBDA-CRYSTALLIN HOMOLOG"/>
    <property type="match status" value="1"/>
</dbReference>
<proteinExistence type="inferred from homology"/>
<feature type="transmembrane region" description="Helical" evidence="3">
    <location>
        <begin position="6"/>
        <end position="27"/>
    </location>
</feature>
<dbReference type="Gene3D" id="1.10.1040.10">
    <property type="entry name" value="N-(1-d-carboxylethyl)-l-norvaline Dehydrogenase, domain 2"/>
    <property type="match status" value="1"/>
</dbReference>
<evidence type="ECO:0000256" key="1">
    <source>
        <dbReference type="ARBA" id="ARBA00009463"/>
    </source>
</evidence>
<dbReference type="Pfam" id="PF02737">
    <property type="entry name" value="3HCDH_N"/>
    <property type="match status" value="1"/>
</dbReference>
<dbReference type="AlphaFoldDB" id="A0A0E9MN23"/>
<dbReference type="InterPro" id="IPR006176">
    <property type="entry name" value="3-OHacyl-CoA_DH_NAD-bd"/>
</dbReference>
<name>A0A0E9MN23_9SPHN</name>
<dbReference type="InterPro" id="IPR036291">
    <property type="entry name" value="NAD(P)-bd_dom_sf"/>
</dbReference>
<sequence>MKTERVGIIGCGIIGASWALTFARAGYRVKVWQRGEAPVLDRIRRLADNVAGTGSELSAEAWQRISIETEIARALEGVDYVQESIVENLDQKAEILTAIERHVDAATTIASSTSGILPSAISRRLRRPARFLVAHALTPPHLLPVTEICPAPETAPHVIAAAVELLKGAGQSPVVLKREIAGFAANRLLGAVLNELFALVGEGVLEPLDADTIFTDGFGLRWSVIGPLAAMDLNAPAGVRDYLARYGSIFSGVAESRGATPALIADVIDRIASSLEALSSAPAADRAAARDRAIAQVKAMRSTL</sequence>
<evidence type="ECO:0000256" key="3">
    <source>
        <dbReference type="SAM" id="Phobius"/>
    </source>
</evidence>
<dbReference type="GO" id="GO:0006631">
    <property type="term" value="P:fatty acid metabolic process"/>
    <property type="evidence" value="ECO:0007669"/>
    <property type="project" value="InterPro"/>
</dbReference>
<reference evidence="6 7" key="1">
    <citation type="submission" date="2015-04" db="EMBL/GenBank/DDBJ databases">
        <title>Whole genome shotgun sequence of Sphingomonas changbaiensis NBRC 104936.</title>
        <authorList>
            <person name="Katano-Makiyama Y."/>
            <person name="Hosoyama A."/>
            <person name="Hashimoto M."/>
            <person name="Noguchi M."/>
            <person name="Tsuchikane K."/>
            <person name="Ohji S."/>
            <person name="Yamazoe A."/>
            <person name="Ichikawa N."/>
            <person name="Kimura A."/>
            <person name="Fujita N."/>
        </authorList>
    </citation>
    <scope>NUCLEOTIDE SEQUENCE [LARGE SCALE GENOMIC DNA]</scope>
    <source>
        <strain evidence="6 7">NBRC 104936</strain>
    </source>
</reference>
<organism evidence="6 7">
    <name type="scientific">Sphingomonas changbaiensis NBRC 104936</name>
    <dbReference type="NCBI Taxonomy" id="1219043"/>
    <lineage>
        <taxon>Bacteria</taxon>
        <taxon>Pseudomonadati</taxon>
        <taxon>Pseudomonadota</taxon>
        <taxon>Alphaproteobacteria</taxon>
        <taxon>Sphingomonadales</taxon>
        <taxon>Sphingomonadaceae</taxon>
        <taxon>Sphingomonas</taxon>
    </lineage>
</organism>
<dbReference type="InterPro" id="IPR008927">
    <property type="entry name" value="6-PGluconate_DH-like_C_sf"/>
</dbReference>
<keyword evidence="3" id="KW-0812">Transmembrane</keyword>
<dbReference type="Gene3D" id="3.40.50.720">
    <property type="entry name" value="NAD(P)-binding Rossmann-like Domain"/>
    <property type="match status" value="1"/>
</dbReference>
<dbReference type="RefSeq" id="WP_046347754.1">
    <property type="nucleotide sequence ID" value="NZ_BBWU01000021.1"/>
</dbReference>
<dbReference type="SUPFAM" id="SSF48179">
    <property type="entry name" value="6-phosphogluconate dehydrogenase C-terminal domain-like"/>
    <property type="match status" value="1"/>
</dbReference>
<dbReference type="InterPro" id="IPR006108">
    <property type="entry name" value="3HC_DH_C"/>
</dbReference>
<dbReference type="SUPFAM" id="SSF51735">
    <property type="entry name" value="NAD(P)-binding Rossmann-fold domains"/>
    <property type="match status" value="1"/>
</dbReference>
<dbReference type="PANTHER" id="PTHR48075">
    <property type="entry name" value="3-HYDROXYACYL-COA DEHYDROGENASE FAMILY PROTEIN"/>
    <property type="match status" value="1"/>
</dbReference>